<keyword evidence="3" id="KW-1185">Reference proteome</keyword>
<reference evidence="2 3" key="1">
    <citation type="journal article" date="2012" name="Genome Biol.">
        <title>Genome and low-iron response of an oceanic diatom adapted to chronic iron limitation.</title>
        <authorList>
            <person name="Lommer M."/>
            <person name="Specht M."/>
            <person name="Roy A.S."/>
            <person name="Kraemer L."/>
            <person name="Andreson R."/>
            <person name="Gutowska M.A."/>
            <person name="Wolf J."/>
            <person name="Bergner S.V."/>
            <person name="Schilhabel M.B."/>
            <person name="Klostermeier U.C."/>
            <person name="Beiko R.G."/>
            <person name="Rosenstiel P."/>
            <person name="Hippler M."/>
            <person name="Laroche J."/>
        </authorList>
    </citation>
    <scope>NUCLEOTIDE SEQUENCE [LARGE SCALE GENOMIC DNA]</scope>
    <source>
        <strain evidence="2 3">CCMP1005</strain>
    </source>
</reference>
<feature type="region of interest" description="Disordered" evidence="1">
    <location>
        <begin position="91"/>
        <end position="116"/>
    </location>
</feature>
<proteinExistence type="predicted"/>
<feature type="non-terminal residue" evidence="2">
    <location>
        <position position="116"/>
    </location>
</feature>
<feature type="compositionally biased region" description="Gly residues" evidence="1">
    <location>
        <begin position="94"/>
        <end position="108"/>
    </location>
</feature>
<accession>K0RWA6</accession>
<feature type="region of interest" description="Disordered" evidence="1">
    <location>
        <begin position="1"/>
        <end position="27"/>
    </location>
</feature>
<dbReference type="AlphaFoldDB" id="K0RWA6"/>
<evidence type="ECO:0000313" key="2">
    <source>
        <dbReference type="EMBL" id="EJK57250.1"/>
    </source>
</evidence>
<protein>
    <submittedName>
        <fullName evidence="2">Uncharacterized protein</fullName>
    </submittedName>
</protein>
<comment type="caution">
    <text evidence="2">The sequence shown here is derived from an EMBL/GenBank/DDBJ whole genome shotgun (WGS) entry which is preliminary data.</text>
</comment>
<evidence type="ECO:0000256" key="1">
    <source>
        <dbReference type="SAM" id="MobiDB-lite"/>
    </source>
</evidence>
<evidence type="ECO:0000313" key="3">
    <source>
        <dbReference type="Proteomes" id="UP000266841"/>
    </source>
</evidence>
<feature type="compositionally biased region" description="Basic and acidic residues" evidence="1">
    <location>
        <begin position="1"/>
        <end position="10"/>
    </location>
</feature>
<sequence length="116" mass="11755">MSCCRAERSGGRAGGTGGPSEPTNLPNLRLSGGALAALTDVMDQPLLTPASVALSLSPPRTPPYDSPVRKLYNDPTAARRHLAGILQAARDDLNGGGDASTSDGGGGYQSHAIASR</sequence>
<organism evidence="2 3">
    <name type="scientific">Thalassiosira oceanica</name>
    <name type="common">Marine diatom</name>
    <dbReference type="NCBI Taxonomy" id="159749"/>
    <lineage>
        <taxon>Eukaryota</taxon>
        <taxon>Sar</taxon>
        <taxon>Stramenopiles</taxon>
        <taxon>Ochrophyta</taxon>
        <taxon>Bacillariophyta</taxon>
        <taxon>Coscinodiscophyceae</taxon>
        <taxon>Thalassiosirophycidae</taxon>
        <taxon>Thalassiosirales</taxon>
        <taxon>Thalassiosiraceae</taxon>
        <taxon>Thalassiosira</taxon>
    </lineage>
</organism>
<dbReference type="Proteomes" id="UP000266841">
    <property type="component" value="Unassembled WGS sequence"/>
</dbReference>
<dbReference type="EMBL" id="AGNL01028910">
    <property type="protein sequence ID" value="EJK57250.1"/>
    <property type="molecule type" value="Genomic_DNA"/>
</dbReference>
<gene>
    <name evidence="2" type="ORF">THAOC_22729</name>
</gene>
<name>K0RWA6_THAOC</name>